<accession>A0ABM8NMY1</accession>
<evidence type="ECO:0000313" key="3">
    <source>
        <dbReference type="Proteomes" id="UP000656319"/>
    </source>
</evidence>
<protein>
    <submittedName>
        <fullName evidence="2">Monooxygenase</fullName>
        <ecNumber evidence="2">1.-.-.-</ecNumber>
    </submittedName>
</protein>
<dbReference type="GO" id="GO:0004497">
    <property type="term" value="F:monooxygenase activity"/>
    <property type="evidence" value="ECO:0007669"/>
    <property type="project" value="UniProtKB-KW"/>
</dbReference>
<keyword evidence="2" id="KW-0503">Monooxygenase</keyword>
<dbReference type="Proteomes" id="UP000656319">
    <property type="component" value="Unassembled WGS sequence"/>
</dbReference>
<feature type="domain" description="ABM" evidence="1">
    <location>
        <begin position="3"/>
        <end position="92"/>
    </location>
</feature>
<dbReference type="Pfam" id="PF03992">
    <property type="entry name" value="ABM"/>
    <property type="match status" value="1"/>
</dbReference>
<evidence type="ECO:0000259" key="1">
    <source>
        <dbReference type="PROSITE" id="PS51725"/>
    </source>
</evidence>
<comment type="caution">
    <text evidence="2">The sequence shown here is derived from an EMBL/GenBank/DDBJ whole genome shotgun (WGS) entry which is preliminary data.</text>
</comment>
<gene>
    <name evidence="2" type="ORF">LMG27952_02868</name>
</gene>
<dbReference type="SUPFAM" id="SSF54909">
    <property type="entry name" value="Dimeric alpha+beta barrel"/>
    <property type="match status" value="1"/>
</dbReference>
<dbReference type="InterPro" id="IPR007138">
    <property type="entry name" value="ABM_dom"/>
</dbReference>
<keyword evidence="2" id="KW-0560">Oxidoreductase</keyword>
<evidence type="ECO:0000313" key="2">
    <source>
        <dbReference type="EMBL" id="CAD6534030.1"/>
    </source>
</evidence>
<dbReference type="Gene3D" id="3.30.70.100">
    <property type="match status" value="1"/>
</dbReference>
<dbReference type="EMBL" id="CAJHCQ010000006">
    <property type="protein sequence ID" value="CAD6534030.1"/>
    <property type="molecule type" value="Genomic_DNA"/>
</dbReference>
<proteinExistence type="predicted"/>
<name>A0ABM8NMY1_9BURK</name>
<sequence length="99" mass="10829">MNISVFASIVPKPEHVSDVEAELLKMVSASRQEPGNLRYDLYRISEGPASFHLFETYDGPAAMDAHRGSAHYQDYRAKVASWLVAPPEVKVLAALEAGG</sequence>
<dbReference type="RefSeq" id="WP_201696580.1">
    <property type="nucleotide sequence ID" value="NZ_CAJHCQ010000006.1"/>
</dbReference>
<dbReference type="EC" id="1.-.-.-" evidence="2"/>
<dbReference type="PANTHER" id="PTHR33336">
    <property type="entry name" value="QUINOL MONOOXYGENASE YGIN-RELATED"/>
    <property type="match status" value="1"/>
</dbReference>
<dbReference type="InterPro" id="IPR011008">
    <property type="entry name" value="Dimeric_a/b-barrel"/>
</dbReference>
<dbReference type="PROSITE" id="PS51725">
    <property type="entry name" value="ABM"/>
    <property type="match status" value="1"/>
</dbReference>
<dbReference type="PANTHER" id="PTHR33336:SF3">
    <property type="entry name" value="ABM DOMAIN-CONTAINING PROTEIN"/>
    <property type="match status" value="1"/>
</dbReference>
<reference evidence="2 3" key="1">
    <citation type="submission" date="2020-10" db="EMBL/GenBank/DDBJ databases">
        <authorList>
            <person name="Peeters C."/>
        </authorList>
    </citation>
    <scope>NUCLEOTIDE SEQUENCE [LARGE SCALE GENOMIC DNA]</scope>
    <source>
        <strain evidence="2 3">LMG 27952</strain>
    </source>
</reference>
<dbReference type="InterPro" id="IPR050744">
    <property type="entry name" value="AI-2_Isomerase_LsrG"/>
</dbReference>
<organism evidence="2 3">
    <name type="scientific">Paraburkholderia hiiakae</name>
    <dbReference type="NCBI Taxonomy" id="1081782"/>
    <lineage>
        <taxon>Bacteria</taxon>
        <taxon>Pseudomonadati</taxon>
        <taxon>Pseudomonadota</taxon>
        <taxon>Betaproteobacteria</taxon>
        <taxon>Burkholderiales</taxon>
        <taxon>Burkholderiaceae</taxon>
        <taxon>Paraburkholderia</taxon>
    </lineage>
</organism>
<keyword evidence="3" id="KW-1185">Reference proteome</keyword>